<name>A0AAE3VKV9_9HYPH</name>
<dbReference type="Proteomes" id="UP001229244">
    <property type="component" value="Unassembled WGS sequence"/>
</dbReference>
<evidence type="ECO:0000313" key="1">
    <source>
        <dbReference type="EMBL" id="MDQ0313660.1"/>
    </source>
</evidence>
<dbReference type="AlphaFoldDB" id="A0AAE3VKV9"/>
<protein>
    <submittedName>
        <fullName evidence="1">Uncharacterized protein</fullName>
    </submittedName>
</protein>
<evidence type="ECO:0000313" key="2">
    <source>
        <dbReference type="Proteomes" id="UP001229244"/>
    </source>
</evidence>
<proteinExistence type="predicted"/>
<gene>
    <name evidence="1" type="ORF">J2S73_000097</name>
</gene>
<keyword evidence="2" id="KW-1185">Reference proteome</keyword>
<dbReference type="EMBL" id="JAUSUL010000001">
    <property type="protein sequence ID" value="MDQ0313660.1"/>
    <property type="molecule type" value="Genomic_DNA"/>
</dbReference>
<comment type="caution">
    <text evidence="1">The sequence shown here is derived from an EMBL/GenBank/DDBJ whole genome shotgun (WGS) entry which is preliminary data.</text>
</comment>
<reference evidence="1" key="1">
    <citation type="submission" date="2023-07" db="EMBL/GenBank/DDBJ databases">
        <title>Genomic Encyclopedia of Type Strains, Phase IV (KMG-IV): sequencing the most valuable type-strain genomes for metagenomic binning, comparative biology and taxonomic classification.</title>
        <authorList>
            <person name="Goeker M."/>
        </authorList>
    </citation>
    <scope>NUCLEOTIDE SEQUENCE</scope>
    <source>
        <strain evidence="1">DSM 21202</strain>
    </source>
</reference>
<sequence>MDRSNRSPPPGWGDDKLTAYIENFRANQFATFHHKKTEFGDACNVDNLFLRFLDGAMNPTPFPPVNFLLRAHSSFRASVSSVMGGQVYEAYAILRVCLEQAAYGFYIGSDSARWELWAQRGESKESRAAVRKEFTAGKIIRHLRMMAPNIAGKYERLYERLIDYGAHPNEQGFVLSSSMVRSEDIIQFNSIYLHEDGHPLEFALSTCVQVGIGALQIAQLIYPTRFMLLGIGEELTSLRSRY</sequence>
<organism evidence="1 2">
    <name type="scientific">Amorphus orientalis</name>
    <dbReference type="NCBI Taxonomy" id="649198"/>
    <lineage>
        <taxon>Bacteria</taxon>
        <taxon>Pseudomonadati</taxon>
        <taxon>Pseudomonadota</taxon>
        <taxon>Alphaproteobacteria</taxon>
        <taxon>Hyphomicrobiales</taxon>
        <taxon>Amorphaceae</taxon>
        <taxon>Amorphus</taxon>
    </lineage>
</organism>
<accession>A0AAE3VKV9</accession>